<name>A0AAE0EQG5_9CHLO</name>
<feature type="region of interest" description="Disordered" evidence="1">
    <location>
        <begin position="146"/>
        <end position="197"/>
    </location>
</feature>
<feature type="compositionally biased region" description="Acidic residues" evidence="1">
    <location>
        <begin position="91"/>
        <end position="108"/>
    </location>
</feature>
<organism evidence="2 3">
    <name type="scientific">Cymbomonas tetramitiformis</name>
    <dbReference type="NCBI Taxonomy" id="36881"/>
    <lineage>
        <taxon>Eukaryota</taxon>
        <taxon>Viridiplantae</taxon>
        <taxon>Chlorophyta</taxon>
        <taxon>Pyramimonadophyceae</taxon>
        <taxon>Pyramimonadales</taxon>
        <taxon>Pyramimonadaceae</taxon>
        <taxon>Cymbomonas</taxon>
    </lineage>
</organism>
<dbReference type="SUPFAM" id="SSF57667">
    <property type="entry name" value="beta-beta-alpha zinc fingers"/>
    <property type="match status" value="1"/>
</dbReference>
<keyword evidence="3" id="KW-1185">Reference proteome</keyword>
<evidence type="ECO:0000256" key="1">
    <source>
        <dbReference type="SAM" id="MobiDB-lite"/>
    </source>
</evidence>
<protein>
    <submittedName>
        <fullName evidence="2">Uncharacterized protein</fullName>
    </submittedName>
</protein>
<accession>A0AAE0EQG5</accession>
<comment type="caution">
    <text evidence="2">The sequence shown here is derived from an EMBL/GenBank/DDBJ whole genome shotgun (WGS) entry which is preliminary data.</text>
</comment>
<evidence type="ECO:0000313" key="2">
    <source>
        <dbReference type="EMBL" id="KAK3236544.1"/>
    </source>
</evidence>
<dbReference type="AlphaFoldDB" id="A0AAE0EQG5"/>
<feature type="compositionally biased region" description="Acidic residues" evidence="1">
    <location>
        <begin position="34"/>
        <end position="60"/>
    </location>
</feature>
<dbReference type="Proteomes" id="UP001190700">
    <property type="component" value="Unassembled WGS sequence"/>
</dbReference>
<feature type="compositionally biased region" description="Polar residues" evidence="1">
    <location>
        <begin position="185"/>
        <end position="197"/>
    </location>
</feature>
<feature type="compositionally biased region" description="Basic and acidic residues" evidence="1">
    <location>
        <begin position="164"/>
        <end position="180"/>
    </location>
</feature>
<gene>
    <name evidence="2" type="ORF">CYMTET_53322</name>
</gene>
<feature type="region of interest" description="Disordered" evidence="1">
    <location>
        <begin position="1"/>
        <end position="115"/>
    </location>
</feature>
<dbReference type="InterPro" id="IPR036236">
    <property type="entry name" value="Znf_C2H2_sf"/>
</dbReference>
<dbReference type="EMBL" id="LGRX02034987">
    <property type="protein sequence ID" value="KAK3236544.1"/>
    <property type="molecule type" value="Genomic_DNA"/>
</dbReference>
<evidence type="ECO:0000313" key="3">
    <source>
        <dbReference type="Proteomes" id="UP001190700"/>
    </source>
</evidence>
<sequence>MYKRKTYNEVQHTNDSDSDDSVEEPNWREHYEQESEEENSDSEEEVEEVAEDDEEQEEEKEVSKSSKLGPKKEFAAKEKSALPQKENVRADEEDEEGEEDEEDEEDEEGGSKRTPYFEALRCLACPKILLINAASLENHVNSKRHKIASKKFAKREEEPEEDLDLIRPAHEVDALGRHGVEGFSALSTESPGGAPSS</sequence>
<reference evidence="2 3" key="1">
    <citation type="journal article" date="2015" name="Genome Biol. Evol.">
        <title>Comparative Genomics of a Bacterivorous Green Alga Reveals Evolutionary Causalities and Consequences of Phago-Mixotrophic Mode of Nutrition.</title>
        <authorList>
            <person name="Burns J.A."/>
            <person name="Paasch A."/>
            <person name="Narechania A."/>
            <person name="Kim E."/>
        </authorList>
    </citation>
    <scope>NUCLEOTIDE SEQUENCE [LARGE SCALE GENOMIC DNA]</scope>
    <source>
        <strain evidence="2 3">PLY_AMNH</strain>
    </source>
</reference>
<feature type="compositionally biased region" description="Basic and acidic residues" evidence="1">
    <location>
        <begin position="70"/>
        <end position="90"/>
    </location>
</feature>
<proteinExistence type="predicted"/>